<dbReference type="Pfam" id="PF14488">
    <property type="entry name" value="DUF4434"/>
    <property type="match status" value="1"/>
</dbReference>
<evidence type="ECO:0000259" key="1">
    <source>
        <dbReference type="Pfam" id="PF14488"/>
    </source>
</evidence>
<protein>
    <recommendedName>
        <fullName evidence="1">DUF4434 domain-containing protein</fullName>
    </recommendedName>
</protein>
<dbReference type="AlphaFoldDB" id="A0AAW3T828"/>
<dbReference type="Gene3D" id="3.20.20.80">
    <property type="entry name" value="Glycosidases"/>
    <property type="match status" value="1"/>
</dbReference>
<evidence type="ECO:0000313" key="3">
    <source>
        <dbReference type="Proteomes" id="UP000590225"/>
    </source>
</evidence>
<evidence type="ECO:0000313" key="2">
    <source>
        <dbReference type="EMBL" id="MBA8990859.1"/>
    </source>
</evidence>
<feature type="domain" description="DUF4434" evidence="1">
    <location>
        <begin position="38"/>
        <end position="259"/>
    </location>
</feature>
<organism evidence="2 3">
    <name type="scientific">Curtobacterium pusillum</name>
    <dbReference type="NCBI Taxonomy" id="69373"/>
    <lineage>
        <taxon>Bacteria</taxon>
        <taxon>Bacillati</taxon>
        <taxon>Actinomycetota</taxon>
        <taxon>Actinomycetes</taxon>
        <taxon>Micrococcales</taxon>
        <taxon>Microbacteriaceae</taxon>
        <taxon>Curtobacterium</taxon>
    </lineage>
</organism>
<gene>
    <name evidence="2" type="ORF">FHW23_002124</name>
</gene>
<reference evidence="2 3" key="1">
    <citation type="submission" date="2020-07" db="EMBL/GenBank/DDBJ databases">
        <title>Above-ground endophytic microbial communities from plants in different locations in the United States.</title>
        <authorList>
            <person name="Frank C."/>
        </authorList>
    </citation>
    <scope>NUCLEOTIDE SEQUENCE [LARGE SCALE GENOMIC DNA]</scope>
    <source>
        <strain evidence="2 3">WPL5_2</strain>
    </source>
</reference>
<dbReference type="EMBL" id="JACGXP010000003">
    <property type="protein sequence ID" value="MBA8990859.1"/>
    <property type="molecule type" value="Genomic_DNA"/>
</dbReference>
<dbReference type="RefSeq" id="WP_182516134.1">
    <property type="nucleotide sequence ID" value="NZ_JACGXP010000003.1"/>
</dbReference>
<dbReference type="Proteomes" id="UP000590225">
    <property type="component" value="Unassembled WGS sequence"/>
</dbReference>
<dbReference type="InterPro" id="IPR027849">
    <property type="entry name" value="DUF4434"/>
</dbReference>
<proteinExistence type="predicted"/>
<name>A0AAW3T828_9MICO</name>
<comment type="caution">
    <text evidence="2">The sequence shown here is derived from an EMBL/GenBank/DDBJ whole genome shotgun (WGS) entry which is preliminary data.</text>
</comment>
<sequence>MTKNGRERADPLAMGAGRFGATYINPYRVFNESDERLDRMFANQRHIGITTAIVQWTAHIYEDGSASTTYPAGPSTGFGAFDTVLPRLLDSAARHEVDVWLGLAVRPDVFDKPDTMDSDAVFENDARVDHLLATDLLDQFAGRFVGWYLPSEPGFQSVVDPRVQAKQTAFLSTVTSGLKSIAPELPIMISPCVPRAIEGGRSGVWFIERLIPMMNGAGVDVWNLQDGFCMTAWTPAENLEMLRAGTAAAERAGATAWATLYTPGPGDDGRFDFPSLAENLEVVREAGLPLTTWTFDSALNPDPSVPDAEARAEMWHAYLEHLGATRDGVTGKA</sequence>
<accession>A0AAW3T828</accession>